<reference evidence="2 3" key="1">
    <citation type="submission" date="2022-02" db="EMBL/GenBank/DDBJ databases">
        <title>Uncovering new skin microbiome diversity through culturing and metagenomics.</title>
        <authorList>
            <person name="Conlan S."/>
            <person name="Deming C."/>
            <person name="Nisc Comparative Sequencing Program N."/>
            <person name="Segre J.A."/>
        </authorList>
    </citation>
    <scope>NUCLEOTIDE SEQUENCE [LARGE SCALE GENOMIC DNA]</scope>
    <source>
        <strain evidence="2 3">ACRQZ</strain>
    </source>
</reference>
<name>A0ABS9Q4X6_9MICO</name>
<proteinExistence type="predicted"/>
<evidence type="ECO:0000313" key="2">
    <source>
        <dbReference type="EMBL" id="MCG7322923.1"/>
    </source>
</evidence>
<accession>A0ABS9Q4X6</accession>
<protein>
    <submittedName>
        <fullName evidence="2">Class I SAM-dependent methyltransferase</fullName>
    </submittedName>
</protein>
<keyword evidence="2" id="KW-0808">Transferase</keyword>
<dbReference type="Proteomes" id="UP001521931">
    <property type="component" value="Unassembled WGS sequence"/>
</dbReference>
<dbReference type="EMBL" id="JAKRCV010000051">
    <property type="protein sequence ID" value="MCG7322923.1"/>
    <property type="molecule type" value="Genomic_DNA"/>
</dbReference>
<dbReference type="GO" id="GO:0008168">
    <property type="term" value="F:methyltransferase activity"/>
    <property type="evidence" value="ECO:0007669"/>
    <property type="project" value="UniProtKB-KW"/>
</dbReference>
<dbReference type="SUPFAM" id="SSF53335">
    <property type="entry name" value="S-adenosyl-L-methionine-dependent methyltransferases"/>
    <property type="match status" value="1"/>
</dbReference>
<dbReference type="Pfam" id="PF18096">
    <property type="entry name" value="Thump_like"/>
    <property type="match status" value="1"/>
</dbReference>
<comment type="caution">
    <text evidence="2">The sequence shown here is derived from an EMBL/GenBank/DDBJ whole genome shotgun (WGS) entry which is preliminary data.</text>
</comment>
<evidence type="ECO:0000313" key="3">
    <source>
        <dbReference type="Proteomes" id="UP001521931"/>
    </source>
</evidence>
<organism evidence="2 3">
    <name type="scientific">Arsenicicoccus bolidensis</name>
    <dbReference type="NCBI Taxonomy" id="229480"/>
    <lineage>
        <taxon>Bacteria</taxon>
        <taxon>Bacillati</taxon>
        <taxon>Actinomycetota</taxon>
        <taxon>Actinomycetes</taxon>
        <taxon>Micrococcales</taxon>
        <taxon>Intrasporangiaceae</taxon>
        <taxon>Arsenicicoccus</taxon>
    </lineage>
</organism>
<dbReference type="CDD" id="cd02440">
    <property type="entry name" value="AdoMet_MTases"/>
    <property type="match status" value="1"/>
</dbReference>
<feature type="domain" description="THUMP-like" evidence="1">
    <location>
        <begin position="345"/>
        <end position="416"/>
    </location>
</feature>
<evidence type="ECO:0000259" key="1">
    <source>
        <dbReference type="Pfam" id="PF18096"/>
    </source>
</evidence>
<keyword evidence="3" id="KW-1185">Reference proteome</keyword>
<dbReference type="InterPro" id="IPR041497">
    <property type="entry name" value="Thump-like"/>
</dbReference>
<gene>
    <name evidence="2" type="ORF">MHL29_13650</name>
</gene>
<dbReference type="Gene3D" id="3.40.50.150">
    <property type="entry name" value="Vaccinia Virus protein VP39"/>
    <property type="match status" value="1"/>
</dbReference>
<dbReference type="RefSeq" id="WP_239265369.1">
    <property type="nucleotide sequence ID" value="NZ_JAKRCV010000051.1"/>
</dbReference>
<dbReference type="GO" id="GO:0032259">
    <property type="term" value="P:methylation"/>
    <property type="evidence" value="ECO:0007669"/>
    <property type="project" value="UniProtKB-KW"/>
</dbReference>
<dbReference type="InterPro" id="IPR029063">
    <property type="entry name" value="SAM-dependent_MTases_sf"/>
</dbReference>
<sequence length="421" mass="44677">MDLATTRALTSPEGLALLRGLPVYDEARSLATSSTLRREGHSPELVAAVLTQSRLRQRGRAKLGDAVDRLLLTPDGLEQATRPVVAQQHAERLAAAGVRTVHDLGCGLGLDAAAMAHAGLEVLAVDADPVTAEIAAHNLAGVVRPPGTSAPQVRCARAEEVADELVGADRHTAVWLDPARRTPGVADATGRTRRTFRLDDLAPSWELVQDLAGRVEAAGAKLSPAFPHAARPDGAEAQWVSWRGEVVECVLWWGSAVRSAGRSALVLDGDAQTLRSAHVVTEADVPTDRPAPGSDRGDLLHEPDRAVIRAGLVGALEALTGGAELDGGVGYVRSADRGPVAVPWARAYRILDEIPLQDKAIRAWCRERSIGDLTLKKRGVDLDPDRLRRSLKLKGTGRAILVLTRQAGRQVALHVAPVDAG</sequence>
<keyword evidence="2" id="KW-0489">Methyltransferase</keyword>